<organism evidence="1 2">
    <name type="scientific">Septoria linicola</name>
    <dbReference type="NCBI Taxonomy" id="215465"/>
    <lineage>
        <taxon>Eukaryota</taxon>
        <taxon>Fungi</taxon>
        <taxon>Dikarya</taxon>
        <taxon>Ascomycota</taxon>
        <taxon>Pezizomycotina</taxon>
        <taxon>Dothideomycetes</taxon>
        <taxon>Dothideomycetidae</taxon>
        <taxon>Mycosphaerellales</taxon>
        <taxon>Mycosphaerellaceae</taxon>
        <taxon>Septoria</taxon>
    </lineage>
</organism>
<gene>
    <name evidence="1" type="ORF">Slin15195_G003510</name>
</gene>
<keyword evidence="2" id="KW-1185">Reference proteome</keyword>
<name>A0A9Q9ADP3_9PEZI</name>
<dbReference type="OrthoDB" id="6105938at2759"/>
<evidence type="ECO:0000313" key="2">
    <source>
        <dbReference type="Proteomes" id="UP001056384"/>
    </source>
</evidence>
<reference evidence="1" key="1">
    <citation type="submission" date="2022-06" db="EMBL/GenBank/DDBJ databases">
        <title>Complete genome sequences of two strains of the flax pathogen Septoria linicola.</title>
        <authorList>
            <person name="Lapalu N."/>
            <person name="Simon A."/>
            <person name="Demenou B."/>
            <person name="Paumier D."/>
            <person name="Guillot M.-P."/>
            <person name="Gout L."/>
            <person name="Valade R."/>
        </authorList>
    </citation>
    <scope>NUCLEOTIDE SEQUENCE</scope>
    <source>
        <strain evidence="1">SE15195</strain>
    </source>
</reference>
<accession>A0A9Q9ADP3</accession>
<proteinExistence type="predicted"/>
<protein>
    <submittedName>
        <fullName evidence="1">Uncharacterized protein</fullName>
    </submittedName>
</protein>
<sequence length="92" mass="10427">MTRHGAKNRKADAIVSYFDQQYGHDGPTLAAWQAFSRDFGAPKGQSITQCKKVKILKNVHVNIVEFVHAGSTRRPSLRFEGCAREIYQSQFE</sequence>
<dbReference type="AlphaFoldDB" id="A0A9Q9ADP3"/>
<dbReference type="Proteomes" id="UP001056384">
    <property type="component" value="Chromosome 1"/>
</dbReference>
<evidence type="ECO:0000313" key="1">
    <source>
        <dbReference type="EMBL" id="USW47032.1"/>
    </source>
</evidence>
<dbReference type="EMBL" id="CP099418">
    <property type="protein sequence ID" value="USW47032.1"/>
    <property type="molecule type" value="Genomic_DNA"/>
</dbReference>